<evidence type="ECO:0000256" key="1">
    <source>
        <dbReference type="SAM" id="Coils"/>
    </source>
</evidence>
<name>A0A846H8A0_9CYAN</name>
<evidence type="ECO:0000313" key="4">
    <source>
        <dbReference type="Proteomes" id="UP000031549"/>
    </source>
</evidence>
<proteinExistence type="predicted"/>
<dbReference type="Pfam" id="PF14082">
    <property type="entry name" value="SduA_C"/>
    <property type="match status" value="1"/>
</dbReference>
<protein>
    <submittedName>
        <fullName evidence="3">DUF4263 domain-containing protein</fullName>
    </submittedName>
</protein>
<gene>
    <name evidence="3" type="ORF">PI95_009195</name>
</gene>
<keyword evidence="1" id="KW-0175">Coiled coil</keyword>
<keyword evidence="4" id="KW-1185">Reference proteome</keyword>
<reference evidence="3 4" key="1">
    <citation type="journal article" date="2015" name="Genome Announc.">
        <title>Draft Genome Sequence of Cyanobacterium Hassallia byssoidea Strain VB512170, Isolated from Monuments in India.</title>
        <authorList>
            <person name="Singh D."/>
            <person name="Chandrababunaidu M.M."/>
            <person name="Panda A."/>
            <person name="Sen D."/>
            <person name="Bhattacharyya S."/>
            <person name="Adhikary S.P."/>
            <person name="Tripathy S."/>
        </authorList>
    </citation>
    <scope>NUCLEOTIDE SEQUENCE [LARGE SCALE GENOMIC DNA]</scope>
    <source>
        <strain evidence="3 4">VB512170</strain>
    </source>
</reference>
<accession>A0A846H8A0</accession>
<organism evidence="3 4">
    <name type="scientific">Hassallia byssoidea VB512170</name>
    <dbReference type="NCBI Taxonomy" id="1304833"/>
    <lineage>
        <taxon>Bacteria</taxon>
        <taxon>Bacillati</taxon>
        <taxon>Cyanobacteriota</taxon>
        <taxon>Cyanophyceae</taxon>
        <taxon>Nostocales</taxon>
        <taxon>Tolypothrichaceae</taxon>
        <taxon>Hassallia</taxon>
    </lineage>
</organism>
<evidence type="ECO:0000259" key="2">
    <source>
        <dbReference type="Pfam" id="PF14082"/>
    </source>
</evidence>
<sequence length="391" mass="46145">MFSQIVDFLPEKTELMVLVKPSEDVDEELKRLTVREIKVQPKKAGVYVPISLDELLKIKFSISKAGKLSRDLERCKFSTPVLPNEQLKSLNQTYQEISRLFEKNRLAPGGKVYDNIYFKDKDDCWKLLEILRDRIYQPFEDEFEKQQRIINEKDDVYVRPLVESENLFFLELEQKDKRIDVLQSQNKNLQEQSQEFKTKYEKSKLFAYQQKLDEFKNRLKSDYPETSGTDSWQEWIYKNNWLFGIQYGSSIAHPQVGFRSILDYLFPTPDGFIDILEIKKPSHDVIKEDKSHPGAFKWSSEVNEAIGQVVNYLHEIELHQLEIAKKLKQELSLELSAIKPRAFILIGRSDDWNEKHKEAFRRLNHSLHGIEILTYTDLLQRGENLMKVYAD</sequence>
<comment type="caution">
    <text evidence="3">The sequence shown here is derived from an EMBL/GenBank/DDBJ whole genome shotgun (WGS) entry which is preliminary data.</text>
</comment>
<dbReference type="AlphaFoldDB" id="A0A846H8A0"/>
<evidence type="ECO:0000313" key="3">
    <source>
        <dbReference type="EMBL" id="NEU72741.1"/>
    </source>
</evidence>
<feature type="coiled-coil region" evidence="1">
    <location>
        <begin position="172"/>
        <end position="199"/>
    </location>
</feature>
<feature type="domain" description="Shedu protein SduA C-terminal" evidence="2">
    <location>
        <begin position="231"/>
        <end position="379"/>
    </location>
</feature>
<dbReference type="Proteomes" id="UP000031549">
    <property type="component" value="Unassembled WGS sequence"/>
</dbReference>
<dbReference type="EMBL" id="JTCM02000013">
    <property type="protein sequence ID" value="NEU72741.1"/>
    <property type="molecule type" value="Genomic_DNA"/>
</dbReference>
<dbReference type="InterPro" id="IPR025359">
    <property type="entry name" value="SduA_C"/>
</dbReference>